<dbReference type="Proteomes" id="UP000054018">
    <property type="component" value="Unassembled WGS sequence"/>
</dbReference>
<dbReference type="EMBL" id="KN833792">
    <property type="protein sequence ID" value="KIK19067.1"/>
    <property type="molecule type" value="Genomic_DNA"/>
</dbReference>
<accession>A0A0C9Z9E2</accession>
<dbReference type="HOGENOM" id="CLU_040082_6_1_1"/>
<dbReference type="Pfam" id="PF26138">
    <property type="entry name" value="DUF8040"/>
    <property type="match status" value="1"/>
</dbReference>
<dbReference type="AlphaFoldDB" id="A0A0C9Z9E2"/>
<sequence length="102" mass="11845">FISLEEQLAIFLYTSVTSLTTRHIGEHFQQLNDTISQYFCKLLFIFSSSPFYPAHIHMPTSNKIQPRIRENSWFWLFFRDAISALDSSHIHAAPVANNHAAY</sequence>
<reference evidence="2 3" key="1">
    <citation type="submission" date="2014-04" db="EMBL/GenBank/DDBJ databases">
        <authorList>
            <consortium name="DOE Joint Genome Institute"/>
            <person name="Kuo A."/>
            <person name="Kohler A."/>
            <person name="Costa M.D."/>
            <person name="Nagy L.G."/>
            <person name="Floudas D."/>
            <person name="Copeland A."/>
            <person name="Barry K.W."/>
            <person name="Cichocki N."/>
            <person name="Veneault-Fourrey C."/>
            <person name="LaButti K."/>
            <person name="Lindquist E.A."/>
            <person name="Lipzen A."/>
            <person name="Lundell T."/>
            <person name="Morin E."/>
            <person name="Murat C."/>
            <person name="Sun H."/>
            <person name="Tunlid A."/>
            <person name="Henrissat B."/>
            <person name="Grigoriev I.V."/>
            <person name="Hibbett D.S."/>
            <person name="Martin F."/>
            <person name="Nordberg H.P."/>
            <person name="Cantor M.N."/>
            <person name="Hua S.X."/>
        </authorList>
    </citation>
    <scope>NUCLEOTIDE SEQUENCE [LARGE SCALE GENOMIC DNA]</scope>
    <source>
        <strain evidence="2 3">441</strain>
    </source>
</reference>
<proteinExistence type="predicted"/>
<reference evidence="3" key="2">
    <citation type="submission" date="2015-01" db="EMBL/GenBank/DDBJ databases">
        <title>Evolutionary Origins and Diversification of the Mycorrhizal Mutualists.</title>
        <authorList>
            <consortium name="DOE Joint Genome Institute"/>
            <consortium name="Mycorrhizal Genomics Consortium"/>
            <person name="Kohler A."/>
            <person name="Kuo A."/>
            <person name="Nagy L.G."/>
            <person name="Floudas D."/>
            <person name="Copeland A."/>
            <person name="Barry K.W."/>
            <person name="Cichocki N."/>
            <person name="Veneault-Fourrey C."/>
            <person name="LaButti K."/>
            <person name="Lindquist E.A."/>
            <person name="Lipzen A."/>
            <person name="Lundell T."/>
            <person name="Morin E."/>
            <person name="Murat C."/>
            <person name="Riley R."/>
            <person name="Ohm R."/>
            <person name="Sun H."/>
            <person name="Tunlid A."/>
            <person name="Henrissat B."/>
            <person name="Grigoriev I.V."/>
            <person name="Hibbett D.S."/>
            <person name="Martin F."/>
        </authorList>
    </citation>
    <scope>NUCLEOTIDE SEQUENCE [LARGE SCALE GENOMIC DNA]</scope>
    <source>
        <strain evidence="3">441</strain>
    </source>
</reference>
<protein>
    <recommendedName>
        <fullName evidence="1">DUF8040 domain-containing protein</fullName>
    </recommendedName>
</protein>
<feature type="domain" description="DUF8040" evidence="1">
    <location>
        <begin position="2"/>
        <end position="45"/>
    </location>
</feature>
<gene>
    <name evidence="2" type="ORF">PISMIDRAFT_108444</name>
</gene>
<evidence type="ECO:0000313" key="2">
    <source>
        <dbReference type="EMBL" id="KIK19067.1"/>
    </source>
</evidence>
<keyword evidence="3" id="KW-1185">Reference proteome</keyword>
<feature type="non-terminal residue" evidence="2">
    <location>
        <position position="102"/>
    </location>
</feature>
<evidence type="ECO:0000313" key="3">
    <source>
        <dbReference type="Proteomes" id="UP000054018"/>
    </source>
</evidence>
<dbReference type="InterPro" id="IPR058353">
    <property type="entry name" value="DUF8040"/>
</dbReference>
<evidence type="ECO:0000259" key="1">
    <source>
        <dbReference type="Pfam" id="PF26138"/>
    </source>
</evidence>
<dbReference type="STRING" id="765257.A0A0C9Z9E2"/>
<name>A0A0C9Z9E2_9AGAM</name>
<organism evidence="2 3">
    <name type="scientific">Pisolithus microcarpus 441</name>
    <dbReference type="NCBI Taxonomy" id="765257"/>
    <lineage>
        <taxon>Eukaryota</taxon>
        <taxon>Fungi</taxon>
        <taxon>Dikarya</taxon>
        <taxon>Basidiomycota</taxon>
        <taxon>Agaricomycotina</taxon>
        <taxon>Agaricomycetes</taxon>
        <taxon>Agaricomycetidae</taxon>
        <taxon>Boletales</taxon>
        <taxon>Sclerodermatineae</taxon>
        <taxon>Pisolithaceae</taxon>
        <taxon>Pisolithus</taxon>
    </lineage>
</organism>
<dbReference type="OrthoDB" id="2686916at2759"/>